<proteinExistence type="predicted"/>
<dbReference type="EMBL" id="MN740444">
    <property type="protein sequence ID" value="QHU26772.1"/>
    <property type="molecule type" value="Genomic_DNA"/>
</dbReference>
<organism evidence="1">
    <name type="scientific">viral metagenome</name>
    <dbReference type="NCBI Taxonomy" id="1070528"/>
    <lineage>
        <taxon>unclassified sequences</taxon>
        <taxon>metagenomes</taxon>
        <taxon>organismal metagenomes</taxon>
    </lineage>
</organism>
<evidence type="ECO:0000313" key="1">
    <source>
        <dbReference type="EMBL" id="QHU26772.1"/>
    </source>
</evidence>
<dbReference type="Pfam" id="PF19058">
    <property type="entry name" value="DUF5754"/>
    <property type="match status" value="1"/>
</dbReference>
<sequence length="111" mass="13295">MNHNKTQKNPKRAWAPNIHLYSNPRKAQAQAYKYLGKTAKLYPGIVKGKKYSIYDKKNDHWVNFGQLGYEDYTKHQDKKRRKNYLTRSGRIKGDWKKNRYSANNLARHVLW</sequence>
<dbReference type="AlphaFoldDB" id="A0A6C0LBY7"/>
<reference evidence="1" key="1">
    <citation type="journal article" date="2020" name="Nature">
        <title>Giant virus diversity and host interactions through global metagenomics.</title>
        <authorList>
            <person name="Schulz F."/>
            <person name="Roux S."/>
            <person name="Paez-Espino D."/>
            <person name="Jungbluth S."/>
            <person name="Walsh D.A."/>
            <person name="Denef V.J."/>
            <person name="McMahon K.D."/>
            <person name="Konstantinidis K.T."/>
            <person name="Eloe-Fadrosh E.A."/>
            <person name="Kyrpides N.C."/>
            <person name="Woyke T."/>
        </authorList>
    </citation>
    <scope>NUCLEOTIDE SEQUENCE</scope>
    <source>
        <strain evidence="1">GVMAG-M-3300027759-42</strain>
    </source>
</reference>
<name>A0A6C0LBY7_9ZZZZ</name>
<accession>A0A6C0LBY7</accession>
<dbReference type="InterPro" id="IPR043930">
    <property type="entry name" value="DUF5754"/>
</dbReference>
<protein>
    <submittedName>
        <fullName evidence="1">Uncharacterized protein</fullName>
    </submittedName>
</protein>